<dbReference type="GO" id="GO:0006357">
    <property type="term" value="P:regulation of transcription by RNA polymerase II"/>
    <property type="evidence" value="ECO:0007669"/>
    <property type="project" value="TreeGrafter"/>
</dbReference>
<dbReference type="PANTHER" id="PTHR39147:SF1">
    <property type="entry name" value="PROTEIN SPT21"/>
    <property type="match status" value="1"/>
</dbReference>
<feature type="compositionally biased region" description="Acidic residues" evidence="1">
    <location>
        <begin position="127"/>
        <end position="146"/>
    </location>
</feature>
<feature type="compositionally biased region" description="Low complexity" evidence="1">
    <location>
        <begin position="243"/>
        <end position="261"/>
    </location>
</feature>
<dbReference type="AlphaFoldDB" id="A0AA35J6I5"/>
<feature type="domain" description="Ams2/SPT21 N-terminal" evidence="2">
    <location>
        <begin position="3"/>
        <end position="166"/>
    </location>
</feature>
<dbReference type="EMBL" id="OX365924">
    <property type="protein sequence ID" value="CAI4048806.1"/>
    <property type="molecule type" value="Genomic_DNA"/>
</dbReference>
<dbReference type="GO" id="GO:0030466">
    <property type="term" value="P:silent mating-type cassette heterochromatin formation"/>
    <property type="evidence" value="ECO:0007669"/>
    <property type="project" value="TreeGrafter"/>
</dbReference>
<feature type="compositionally biased region" description="Polar residues" evidence="1">
    <location>
        <begin position="362"/>
        <end position="386"/>
    </location>
</feature>
<reference evidence="3" key="1">
    <citation type="submission" date="2022-10" db="EMBL/GenBank/DDBJ databases">
        <authorList>
            <person name="Byrne P K."/>
        </authorList>
    </citation>
    <scope>NUCLEOTIDE SEQUENCE</scope>
    <source>
        <strain evidence="3">CBS7001</strain>
    </source>
</reference>
<name>A0AA35J6I5_SACUV</name>
<evidence type="ECO:0000259" key="2">
    <source>
        <dbReference type="Pfam" id="PF25823"/>
    </source>
</evidence>
<protein>
    <recommendedName>
        <fullName evidence="2">Ams2/SPT21 N-terminal domain-containing protein</fullName>
    </recommendedName>
</protein>
<dbReference type="InterPro" id="IPR057725">
    <property type="entry name" value="Ams2-SPT21_N"/>
</dbReference>
<feature type="region of interest" description="Disordered" evidence="1">
    <location>
        <begin position="443"/>
        <end position="477"/>
    </location>
</feature>
<feature type="region of interest" description="Disordered" evidence="1">
    <location>
        <begin position="119"/>
        <end position="146"/>
    </location>
</feature>
<sequence>MAEVSKMTLKILYTLENGSNGSYLARSRTPTQVRVANIPNPFLAASNEHTELRIGAIHLKTILHEIYLNSPEVLDHDSLKDGHDYNLYYRDICEVDEPLVSLGLLSKLRKKFHKIHKSAYQHTENSISEEDENEEDEQIEEEDEDESFIVTGRVCSNFSALLRRSYSNASSKNGRTVSNQPPEETLEVKLRFSKVVAHTRTTANSAANSRRPSIQLQSPSLQSSALPFPSRMQPLSKANQIKNSRNARTTTTVNNTSNATSGRRQTNPMPAPKAVRTQSLPIWNLKPNSTNTGFPRNSIAHKIYLADRKTEAHQQNHPNQHQSVAYEINTLQNDNTIQKTKIDDSVSKRFDFMLNKKKTTKRVSSTATTAARKTPSVGPNSKQTTRNTEKRATDRQATAKVKNSDSKYPAKSILPGQKRSSVVEPLSDDVDSILHDILSGPINQEQKSQQKQKQHKTSAVNENDKENIPPPNTADKENKLYDELDFGAGFPMSDFSDIVFKDEIGWLSNFDFFGSSTSLTGQHFNQQNIKPSSTTPKDPNTCNTVTLENEDDVGEIDEAQNNKVSLTSDADKTSPIDSLSIPLIELNHSSSAGNIRHVSLKEGSTLNAADSSNNTPCDNDTKDRKISIIDSDSSKAQPMHMNFSTPADQLGSDNNNIATIKKLTSLPEGQQIKRSHEVLEEEEEEEDLKKQKAIPSSPCGMYNYHQPECIGLSDDMVKEQDFENDAESDKTNDLFSTFVNPGRAGSQVVTSPISEYQPIKHQ</sequence>
<organism evidence="3 4">
    <name type="scientific">Saccharomyces uvarum</name>
    <name type="common">Yeast</name>
    <name type="synonym">Saccharomyces bayanus var. uvarum</name>
    <dbReference type="NCBI Taxonomy" id="230603"/>
    <lineage>
        <taxon>Eukaryota</taxon>
        <taxon>Fungi</taxon>
        <taxon>Dikarya</taxon>
        <taxon>Ascomycota</taxon>
        <taxon>Saccharomycotina</taxon>
        <taxon>Saccharomycetes</taxon>
        <taxon>Saccharomycetales</taxon>
        <taxon>Saccharomycetaceae</taxon>
        <taxon>Saccharomyces</taxon>
    </lineage>
</organism>
<dbReference type="PANTHER" id="PTHR39147">
    <property type="entry name" value="PROTEIN SPT21"/>
    <property type="match status" value="1"/>
</dbReference>
<feature type="compositionally biased region" description="Polar residues" evidence="1">
    <location>
        <begin position="201"/>
        <end position="211"/>
    </location>
</feature>
<dbReference type="InterPro" id="IPR042403">
    <property type="entry name" value="Spt21/Ams2"/>
</dbReference>
<feature type="compositionally biased region" description="Basic and acidic residues" evidence="1">
    <location>
        <begin position="721"/>
        <end position="732"/>
    </location>
</feature>
<evidence type="ECO:0000313" key="3">
    <source>
        <dbReference type="EMBL" id="CAI4048806.1"/>
    </source>
</evidence>
<accession>A0AA35J6I5</accession>
<feature type="region of interest" description="Disordered" evidence="1">
    <location>
        <begin position="721"/>
        <end position="762"/>
    </location>
</feature>
<dbReference type="Proteomes" id="UP001162090">
    <property type="component" value="Chromosome 13"/>
</dbReference>
<proteinExistence type="predicted"/>
<feature type="region of interest" description="Disordered" evidence="1">
    <location>
        <begin position="359"/>
        <end position="423"/>
    </location>
</feature>
<feature type="compositionally biased region" description="Low complexity" evidence="1">
    <location>
        <begin position="212"/>
        <end position="230"/>
    </location>
</feature>
<dbReference type="Pfam" id="PF25823">
    <property type="entry name" value="Ams2-SPT21_N"/>
    <property type="match status" value="1"/>
</dbReference>
<gene>
    <name evidence="3" type="primary">SUVC13G3110</name>
    <name evidence="3" type="ORF">SUVC_13G3110</name>
</gene>
<evidence type="ECO:0000313" key="4">
    <source>
        <dbReference type="Proteomes" id="UP001162090"/>
    </source>
</evidence>
<feature type="region of interest" description="Disordered" evidence="1">
    <location>
        <begin position="201"/>
        <end position="274"/>
    </location>
</feature>
<dbReference type="GO" id="GO:0000183">
    <property type="term" value="P:rDNA heterochromatin formation"/>
    <property type="evidence" value="ECO:0007669"/>
    <property type="project" value="TreeGrafter"/>
</dbReference>
<evidence type="ECO:0000256" key="1">
    <source>
        <dbReference type="SAM" id="MobiDB-lite"/>
    </source>
</evidence>